<dbReference type="InterPro" id="IPR011333">
    <property type="entry name" value="SKP1/BTB/POZ_sf"/>
</dbReference>
<name>E4V764_ARTGP</name>
<keyword evidence="3" id="KW-1185">Reference proteome</keyword>
<dbReference type="InterPro" id="IPR000210">
    <property type="entry name" value="BTB/POZ_dom"/>
</dbReference>
<reference evidence="3" key="1">
    <citation type="journal article" date="2012" name="MBio">
        <title>Comparative genome analysis of Trichophyton rubrum and related dermatophytes reveals candidate genes involved in infection.</title>
        <authorList>
            <person name="Martinez D.A."/>
            <person name="Oliver B.G."/>
            <person name="Graeser Y."/>
            <person name="Goldberg J.M."/>
            <person name="Li W."/>
            <person name="Martinez-Rossi N.M."/>
            <person name="Monod M."/>
            <person name="Shelest E."/>
            <person name="Barton R.C."/>
            <person name="Birch E."/>
            <person name="Brakhage A.A."/>
            <person name="Chen Z."/>
            <person name="Gurr S.J."/>
            <person name="Heiman D."/>
            <person name="Heitman J."/>
            <person name="Kosti I."/>
            <person name="Rossi A."/>
            <person name="Saif S."/>
            <person name="Samalova M."/>
            <person name="Saunders C.W."/>
            <person name="Shea T."/>
            <person name="Summerbell R.C."/>
            <person name="Xu J."/>
            <person name="Young S."/>
            <person name="Zeng Q."/>
            <person name="Birren B.W."/>
            <person name="Cuomo C.A."/>
            <person name="White T.C."/>
        </authorList>
    </citation>
    <scope>NUCLEOTIDE SEQUENCE [LARGE SCALE GENOMIC DNA]</scope>
    <source>
        <strain evidence="3">ATCC MYA-4604 / CBS 118893</strain>
    </source>
</reference>
<dbReference type="Proteomes" id="UP000002669">
    <property type="component" value="Unassembled WGS sequence"/>
</dbReference>
<dbReference type="Pfam" id="PF00651">
    <property type="entry name" value="BTB"/>
    <property type="match status" value="1"/>
</dbReference>
<dbReference type="PANTHER" id="PTHR47843">
    <property type="entry name" value="BTB DOMAIN-CONTAINING PROTEIN-RELATED"/>
    <property type="match status" value="1"/>
</dbReference>
<dbReference type="PANTHER" id="PTHR47843:SF5">
    <property type="entry name" value="BTB_POZ DOMAIN PROTEIN"/>
    <property type="match status" value="1"/>
</dbReference>
<dbReference type="EMBL" id="DS989831">
    <property type="protein sequence ID" value="EFQ96930.1"/>
    <property type="molecule type" value="Genomic_DNA"/>
</dbReference>
<protein>
    <recommendedName>
        <fullName evidence="1">BTB domain-containing protein</fullName>
    </recommendedName>
</protein>
<dbReference type="HOGENOM" id="CLU_057752_1_1_1"/>
<dbReference type="RefSeq" id="XP_003169307.1">
    <property type="nucleotide sequence ID" value="XM_003169259.1"/>
</dbReference>
<sequence>MAKKKKEKKPCCHLAGAQDTSTGTAYDNMGKAKEDALRASLKRYFDASKFTDLVIRTADKDIKVHKVVVCGQSEYFSRIFDGDWKEATENVVNFSNDDDPVTVEAMVRFMYEADYDASGSNNMLFHARVYKVAEKYIIPDLKEKALEKFEAAVRTCWGTDDFPSAIEEVYTSIPAIDRVLRDVISQTAFENIESLLRKDGFQSVSVVRAAWALCSSRPAPRWWTTDEKICQSCGDDNEFSLPR</sequence>
<dbReference type="InParanoid" id="E4V764"/>
<evidence type="ECO:0000259" key="1">
    <source>
        <dbReference type="PROSITE" id="PS50097"/>
    </source>
</evidence>
<proteinExistence type="predicted"/>
<evidence type="ECO:0000313" key="2">
    <source>
        <dbReference type="EMBL" id="EFQ96930.1"/>
    </source>
</evidence>
<dbReference type="AlphaFoldDB" id="E4V764"/>
<dbReference type="VEuPathDB" id="FungiDB:MGYG_08855"/>
<gene>
    <name evidence="2" type="ORF">MGYG_08855</name>
</gene>
<dbReference type="Gene3D" id="3.30.710.10">
    <property type="entry name" value="Potassium Channel Kv1.1, Chain A"/>
    <property type="match status" value="1"/>
</dbReference>
<dbReference type="OrthoDB" id="6359816at2759"/>
<dbReference type="SUPFAM" id="SSF54695">
    <property type="entry name" value="POZ domain"/>
    <property type="match status" value="1"/>
</dbReference>
<feature type="domain" description="BTB" evidence="1">
    <location>
        <begin position="51"/>
        <end position="119"/>
    </location>
</feature>
<dbReference type="CDD" id="cd18186">
    <property type="entry name" value="BTB_POZ_ZBTB_KLHL-like"/>
    <property type="match status" value="1"/>
</dbReference>
<accession>E4V764</accession>
<dbReference type="eggNOG" id="ENOG502SQDU">
    <property type="taxonomic scope" value="Eukaryota"/>
</dbReference>
<organism evidence="3">
    <name type="scientific">Arthroderma gypseum (strain ATCC MYA-4604 / CBS 118893)</name>
    <name type="common">Microsporum gypseum</name>
    <dbReference type="NCBI Taxonomy" id="535722"/>
    <lineage>
        <taxon>Eukaryota</taxon>
        <taxon>Fungi</taxon>
        <taxon>Dikarya</taxon>
        <taxon>Ascomycota</taxon>
        <taxon>Pezizomycotina</taxon>
        <taxon>Eurotiomycetes</taxon>
        <taxon>Eurotiomycetidae</taxon>
        <taxon>Onygenales</taxon>
        <taxon>Arthrodermataceae</taxon>
        <taxon>Nannizzia</taxon>
    </lineage>
</organism>
<dbReference type="STRING" id="535722.E4V764"/>
<evidence type="ECO:0000313" key="3">
    <source>
        <dbReference type="Proteomes" id="UP000002669"/>
    </source>
</evidence>
<dbReference type="SMART" id="SM00225">
    <property type="entry name" value="BTB"/>
    <property type="match status" value="1"/>
</dbReference>
<dbReference type="OMA" id="QLDGPWK"/>
<dbReference type="GeneID" id="10024539"/>
<dbReference type="PROSITE" id="PS50097">
    <property type="entry name" value="BTB"/>
    <property type="match status" value="1"/>
</dbReference>